<accession>A0ACB7RJA2</accession>
<dbReference type="EMBL" id="CM023489">
    <property type="protein sequence ID" value="KAH6921884.1"/>
    <property type="molecule type" value="Genomic_DNA"/>
</dbReference>
<sequence>MDYAGSLVENTSKRRREKGGKQMRRKRALAAAQQAEYDRGSEPEYKGKALTQSDGDTSSTLRESSTDRQRQRPCTMCGFPDDVCECSALSDGTYSSTHEHSSRREYLGGVG</sequence>
<evidence type="ECO:0000313" key="1">
    <source>
        <dbReference type="EMBL" id="KAH6921884.1"/>
    </source>
</evidence>
<proteinExistence type="predicted"/>
<keyword evidence="2" id="KW-1185">Reference proteome</keyword>
<gene>
    <name evidence="1" type="ORF">HPB50_006043</name>
</gene>
<evidence type="ECO:0000313" key="2">
    <source>
        <dbReference type="Proteomes" id="UP000821845"/>
    </source>
</evidence>
<name>A0ACB7RJA2_HYAAI</name>
<protein>
    <submittedName>
        <fullName evidence="1">Uncharacterized protein</fullName>
    </submittedName>
</protein>
<reference evidence="1" key="1">
    <citation type="submission" date="2020-05" db="EMBL/GenBank/DDBJ databases">
        <title>Large-scale comparative analyses of tick genomes elucidate their genetic diversity and vector capacities.</title>
        <authorList>
            <person name="Jia N."/>
            <person name="Wang J."/>
            <person name="Shi W."/>
            <person name="Du L."/>
            <person name="Sun Y."/>
            <person name="Zhan W."/>
            <person name="Jiang J."/>
            <person name="Wang Q."/>
            <person name="Zhang B."/>
            <person name="Ji P."/>
            <person name="Sakyi L.B."/>
            <person name="Cui X."/>
            <person name="Yuan T."/>
            <person name="Jiang B."/>
            <person name="Yang W."/>
            <person name="Lam T.T.-Y."/>
            <person name="Chang Q."/>
            <person name="Ding S."/>
            <person name="Wang X."/>
            <person name="Zhu J."/>
            <person name="Ruan X."/>
            <person name="Zhao L."/>
            <person name="Wei J."/>
            <person name="Que T."/>
            <person name="Du C."/>
            <person name="Cheng J."/>
            <person name="Dai P."/>
            <person name="Han X."/>
            <person name="Huang E."/>
            <person name="Gao Y."/>
            <person name="Liu J."/>
            <person name="Shao H."/>
            <person name="Ye R."/>
            <person name="Li L."/>
            <person name="Wei W."/>
            <person name="Wang X."/>
            <person name="Wang C."/>
            <person name="Yang T."/>
            <person name="Huo Q."/>
            <person name="Li W."/>
            <person name="Guo W."/>
            <person name="Chen H."/>
            <person name="Zhou L."/>
            <person name="Ni X."/>
            <person name="Tian J."/>
            <person name="Zhou Y."/>
            <person name="Sheng Y."/>
            <person name="Liu T."/>
            <person name="Pan Y."/>
            <person name="Xia L."/>
            <person name="Li J."/>
            <person name="Zhao F."/>
            <person name="Cao W."/>
        </authorList>
    </citation>
    <scope>NUCLEOTIDE SEQUENCE</scope>
    <source>
        <strain evidence="1">Hyas-2018</strain>
    </source>
</reference>
<dbReference type="Proteomes" id="UP000821845">
    <property type="component" value="Chromosome 9"/>
</dbReference>
<organism evidence="1 2">
    <name type="scientific">Hyalomma asiaticum</name>
    <name type="common">Tick</name>
    <dbReference type="NCBI Taxonomy" id="266040"/>
    <lineage>
        <taxon>Eukaryota</taxon>
        <taxon>Metazoa</taxon>
        <taxon>Ecdysozoa</taxon>
        <taxon>Arthropoda</taxon>
        <taxon>Chelicerata</taxon>
        <taxon>Arachnida</taxon>
        <taxon>Acari</taxon>
        <taxon>Parasitiformes</taxon>
        <taxon>Ixodida</taxon>
        <taxon>Ixodoidea</taxon>
        <taxon>Ixodidae</taxon>
        <taxon>Hyalomminae</taxon>
        <taxon>Hyalomma</taxon>
    </lineage>
</organism>
<comment type="caution">
    <text evidence="1">The sequence shown here is derived from an EMBL/GenBank/DDBJ whole genome shotgun (WGS) entry which is preliminary data.</text>
</comment>